<evidence type="ECO:0000313" key="1">
    <source>
        <dbReference type="EMBL" id="CAG8817539.1"/>
    </source>
</evidence>
<keyword evidence="2" id="KW-1185">Reference proteome</keyword>
<sequence length="182" mass="20872">ANQEKIRVELYDGLQNVLTTNDEALQDSSHIRKKIILLSSFIELQTALLPGQSAYDHPDLCARVFNMKLNALLDDILKKEIFSKTTAYIYVIEAQKYGLLHTHMLKMLADEDKPYTTDDFDLIVLAEISNSDKYSNEYVTVVKYMMHRPCGVTNIKALYMQNGKCSKGYPKLFQSVFCENED</sequence>
<accession>A0ACA9RYM6</accession>
<organism evidence="1 2">
    <name type="scientific">Racocetra persica</name>
    <dbReference type="NCBI Taxonomy" id="160502"/>
    <lineage>
        <taxon>Eukaryota</taxon>
        <taxon>Fungi</taxon>
        <taxon>Fungi incertae sedis</taxon>
        <taxon>Mucoromycota</taxon>
        <taxon>Glomeromycotina</taxon>
        <taxon>Glomeromycetes</taxon>
        <taxon>Diversisporales</taxon>
        <taxon>Gigasporaceae</taxon>
        <taxon>Racocetra</taxon>
    </lineage>
</organism>
<evidence type="ECO:0000313" key="2">
    <source>
        <dbReference type="Proteomes" id="UP000789920"/>
    </source>
</evidence>
<feature type="non-terminal residue" evidence="1">
    <location>
        <position position="1"/>
    </location>
</feature>
<comment type="caution">
    <text evidence="1">The sequence shown here is derived from an EMBL/GenBank/DDBJ whole genome shotgun (WGS) entry which is preliminary data.</text>
</comment>
<gene>
    <name evidence="1" type="ORF">RPERSI_LOCUS24706</name>
</gene>
<dbReference type="EMBL" id="CAJVQC010079923">
    <property type="protein sequence ID" value="CAG8817539.1"/>
    <property type="molecule type" value="Genomic_DNA"/>
</dbReference>
<protein>
    <submittedName>
        <fullName evidence="1">22785_t:CDS:1</fullName>
    </submittedName>
</protein>
<dbReference type="Proteomes" id="UP000789920">
    <property type="component" value="Unassembled WGS sequence"/>
</dbReference>
<proteinExistence type="predicted"/>
<name>A0ACA9RYM6_9GLOM</name>
<feature type="non-terminal residue" evidence="1">
    <location>
        <position position="182"/>
    </location>
</feature>
<reference evidence="1" key="1">
    <citation type="submission" date="2021-06" db="EMBL/GenBank/DDBJ databases">
        <authorList>
            <person name="Kallberg Y."/>
            <person name="Tangrot J."/>
            <person name="Rosling A."/>
        </authorList>
    </citation>
    <scope>NUCLEOTIDE SEQUENCE</scope>
    <source>
        <strain evidence="1">MA461A</strain>
    </source>
</reference>